<keyword evidence="2 6" id="KW-0560">Oxidoreductase</keyword>
<organism evidence="6 7">
    <name type="scientific">Pseudonocardia aurantiaca</name>
    <dbReference type="NCBI Taxonomy" id="75290"/>
    <lineage>
        <taxon>Bacteria</taxon>
        <taxon>Bacillati</taxon>
        <taxon>Actinomycetota</taxon>
        <taxon>Actinomycetes</taxon>
        <taxon>Pseudonocardiales</taxon>
        <taxon>Pseudonocardiaceae</taxon>
        <taxon>Pseudonocardia</taxon>
    </lineage>
</organism>
<evidence type="ECO:0000259" key="5">
    <source>
        <dbReference type="Pfam" id="PF14833"/>
    </source>
</evidence>
<dbReference type="Proteomes" id="UP001597145">
    <property type="component" value="Unassembled WGS sequence"/>
</dbReference>
<sequence length="290" mass="29378">MRVAIFGLGNMGQAFASRALDRGHQVTVWNRSPGRAGELVAAGATEAGRPAEAVAGAEVVLVSLADDAAVTDVCLGADGALAALPEDAILANVSTVAPETARQLAAAGPAGRVLDAPVMGAPAAIARGDGRFLIGGPAETVDRLEPLWDDLGAGYVRCGPAGSGAIMKLVSNLLLITGVTALAEGIATARGQGVTDDLLRTVFGNSGVLSPASRMRLDSLLDDDHPGWFAPALARKDVRLAIGLAEEAGVPARIGPATEQLLTGVIDTGDRWQDFAAVIEALRPRAGGDG</sequence>
<dbReference type="EMBL" id="JBHUCP010000051">
    <property type="protein sequence ID" value="MFD1535233.1"/>
    <property type="molecule type" value="Genomic_DNA"/>
</dbReference>
<evidence type="ECO:0000259" key="4">
    <source>
        <dbReference type="Pfam" id="PF03446"/>
    </source>
</evidence>
<comment type="caution">
    <text evidence="6">The sequence shown here is derived from an EMBL/GenBank/DDBJ whole genome shotgun (WGS) entry which is preliminary data.</text>
</comment>
<comment type="similarity">
    <text evidence="1">Belongs to the HIBADH-related family.</text>
</comment>
<dbReference type="SUPFAM" id="SSF48179">
    <property type="entry name" value="6-phosphogluconate dehydrogenase C-terminal domain-like"/>
    <property type="match status" value="1"/>
</dbReference>
<keyword evidence="7" id="KW-1185">Reference proteome</keyword>
<evidence type="ECO:0000313" key="6">
    <source>
        <dbReference type="EMBL" id="MFD1535233.1"/>
    </source>
</evidence>
<dbReference type="InterPro" id="IPR029154">
    <property type="entry name" value="HIBADH-like_NADP-bd"/>
</dbReference>
<dbReference type="RefSeq" id="WP_343987425.1">
    <property type="nucleotide sequence ID" value="NZ_BAAAJG010000028.1"/>
</dbReference>
<evidence type="ECO:0000256" key="3">
    <source>
        <dbReference type="ARBA" id="ARBA00023027"/>
    </source>
</evidence>
<reference evidence="7" key="1">
    <citation type="journal article" date="2019" name="Int. J. Syst. Evol. Microbiol.">
        <title>The Global Catalogue of Microorganisms (GCM) 10K type strain sequencing project: providing services to taxonomists for standard genome sequencing and annotation.</title>
        <authorList>
            <consortium name="The Broad Institute Genomics Platform"/>
            <consortium name="The Broad Institute Genome Sequencing Center for Infectious Disease"/>
            <person name="Wu L."/>
            <person name="Ma J."/>
        </authorList>
    </citation>
    <scope>NUCLEOTIDE SEQUENCE [LARGE SCALE GENOMIC DNA]</scope>
    <source>
        <strain evidence="7">JCM 12165</strain>
    </source>
</reference>
<dbReference type="Pfam" id="PF14833">
    <property type="entry name" value="NAD_binding_11"/>
    <property type="match status" value="1"/>
</dbReference>
<dbReference type="Gene3D" id="3.40.50.720">
    <property type="entry name" value="NAD(P)-binding Rossmann-like Domain"/>
    <property type="match status" value="1"/>
</dbReference>
<dbReference type="InterPro" id="IPR006115">
    <property type="entry name" value="6PGDH_NADP-bd"/>
</dbReference>
<dbReference type="SUPFAM" id="SSF51735">
    <property type="entry name" value="NAD(P)-binding Rossmann-fold domains"/>
    <property type="match status" value="1"/>
</dbReference>
<dbReference type="Pfam" id="PF03446">
    <property type="entry name" value="NAD_binding_2"/>
    <property type="match status" value="1"/>
</dbReference>
<evidence type="ECO:0000256" key="1">
    <source>
        <dbReference type="ARBA" id="ARBA00009080"/>
    </source>
</evidence>
<protein>
    <submittedName>
        <fullName evidence="6">NAD(P)-dependent oxidoreductase</fullName>
        <ecNumber evidence="6">1.1.-.-</ecNumber>
    </submittedName>
</protein>
<dbReference type="PANTHER" id="PTHR43580">
    <property type="entry name" value="OXIDOREDUCTASE GLYR1-RELATED"/>
    <property type="match status" value="1"/>
</dbReference>
<gene>
    <name evidence="6" type="ORF">ACFSCY_38085</name>
</gene>
<proteinExistence type="inferred from homology"/>
<dbReference type="Gene3D" id="1.10.1040.10">
    <property type="entry name" value="N-(1-d-carboxylethyl)-l-norvaline Dehydrogenase, domain 2"/>
    <property type="match status" value="1"/>
</dbReference>
<accession>A0ABW4FXG2</accession>
<dbReference type="GO" id="GO:0016491">
    <property type="term" value="F:oxidoreductase activity"/>
    <property type="evidence" value="ECO:0007669"/>
    <property type="project" value="UniProtKB-KW"/>
</dbReference>
<name>A0ABW4FXG2_9PSEU</name>
<feature type="domain" description="3-hydroxyisobutyrate dehydrogenase-like NAD-binding" evidence="5">
    <location>
        <begin position="162"/>
        <end position="281"/>
    </location>
</feature>
<dbReference type="EC" id="1.1.-.-" evidence="6"/>
<evidence type="ECO:0000313" key="7">
    <source>
        <dbReference type="Proteomes" id="UP001597145"/>
    </source>
</evidence>
<keyword evidence="3" id="KW-0520">NAD</keyword>
<dbReference type="InterPro" id="IPR008927">
    <property type="entry name" value="6-PGluconate_DH-like_C_sf"/>
</dbReference>
<dbReference type="InterPro" id="IPR036291">
    <property type="entry name" value="NAD(P)-bd_dom_sf"/>
</dbReference>
<feature type="domain" description="6-phosphogluconate dehydrogenase NADP-binding" evidence="4">
    <location>
        <begin position="3"/>
        <end position="156"/>
    </location>
</feature>
<dbReference type="InterPro" id="IPR013328">
    <property type="entry name" value="6PGD_dom2"/>
</dbReference>
<dbReference type="PANTHER" id="PTHR43580:SF2">
    <property type="entry name" value="CYTOKINE-LIKE NUCLEAR FACTOR N-PAC"/>
    <property type="match status" value="1"/>
</dbReference>
<evidence type="ECO:0000256" key="2">
    <source>
        <dbReference type="ARBA" id="ARBA00023002"/>
    </source>
</evidence>
<dbReference type="InterPro" id="IPR051265">
    <property type="entry name" value="HIBADH-related_NP60_sf"/>
</dbReference>
<dbReference type="InterPro" id="IPR015815">
    <property type="entry name" value="HIBADH-related"/>
</dbReference>
<dbReference type="PIRSF" id="PIRSF000103">
    <property type="entry name" value="HIBADH"/>
    <property type="match status" value="1"/>
</dbReference>